<dbReference type="GO" id="GO:0016042">
    <property type="term" value="P:lipid catabolic process"/>
    <property type="evidence" value="ECO:0007669"/>
    <property type="project" value="InterPro"/>
</dbReference>
<sequence>MLALLSGALGGPPATAGAEPVTVPDIVAAQVIEPPVECAAGSRPYPVVVLPGADGTTADTAAQWAPMVDALQQAGACVLVFQGGIIGTQRWAVDPAVSARQVAQFVDEVRAVTGAPKVDIVAHSAGAVIGDYYVKVLGGFPNVHSLIQLAPETHGSDGSGVLPGLPVPPAQLVAGLPIAPPLAGLLGVGGALGLLSAAPAVTALGDGPIAQPGVEYSIMATRNDTLATPVGTSSFIDEPGVTNVFYEDQFPGSAPVDHSSLRSSPNTTEWVVAQLYR</sequence>
<evidence type="ECO:0000313" key="1">
    <source>
        <dbReference type="EMBL" id="RMI33390.1"/>
    </source>
</evidence>
<dbReference type="Pfam" id="PF01674">
    <property type="entry name" value="Lipase_2"/>
    <property type="match status" value="1"/>
</dbReference>
<accession>A0A3M2L9J0</accession>
<evidence type="ECO:0008006" key="3">
    <source>
        <dbReference type="Google" id="ProtNLM"/>
    </source>
</evidence>
<dbReference type="Gene3D" id="3.40.50.1820">
    <property type="entry name" value="alpha/beta hydrolase"/>
    <property type="match status" value="1"/>
</dbReference>
<keyword evidence="2" id="KW-1185">Reference proteome</keyword>
<comment type="caution">
    <text evidence="1">The sequence shown here is derived from an EMBL/GenBank/DDBJ whole genome shotgun (WGS) entry which is preliminary data.</text>
</comment>
<protein>
    <recommendedName>
        <fullName evidence="3">Lipase</fullName>
    </recommendedName>
</protein>
<name>A0A3M2L9J0_9NOCA</name>
<evidence type="ECO:0000313" key="2">
    <source>
        <dbReference type="Proteomes" id="UP000279275"/>
    </source>
</evidence>
<dbReference type="InterPro" id="IPR029058">
    <property type="entry name" value="AB_hydrolase_fold"/>
</dbReference>
<dbReference type="SUPFAM" id="SSF53474">
    <property type="entry name" value="alpha/beta-Hydrolases"/>
    <property type="match status" value="1"/>
</dbReference>
<dbReference type="EMBL" id="RFFH01000003">
    <property type="protein sequence ID" value="RMI33390.1"/>
    <property type="molecule type" value="Genomic_DNA"/>
</dbReference>
<gene>
    <name evidence="1" type="ORF">EBN03_09545</name>
</gene>
<reference evidence="1 2" key="1">
    <citation type="submission" date="2018-10" db="EMBL/GenBank/DDBJ databases">
        <title>Isolation from cow dung.</title>
        <authorList>
            <person name="Ling L."/>
        </authorList>
    </citation>
    <scope>NUCLEOTIDE SEQUENCE [LARGE SCALE GENOMIC DNA]</scope>
    <source>
        <strain evidence="1 2">NEAU-LL90</strain>
    </source>
</reference>
<dbReference type="AlphaFoldDB" id="A0A3M2L9J0"/>
<proteinExistence type="predicted"/>
<dbReference type="GO" id="GO:0016787">
    <property type="term" value="F:hydrolase activity"/>
    <property type="evidence" value="ECO:0007669"/>
    <property type="project" value="InterPro"/>
</dbReference>
<dbReference type="Proteomes" id="UP000279275">
    <property type="component" value="Unassembled WGS sequence"/>
</dbReference>
<organism evidence="1 2">
    <name type="scientific">Nocardia stercoris</name>
    <dbReference type="NCBI Taxonomy" id="2483361"/>
    <lineage>
        <taxon>Bacteria</taxon>
        <taxon>Bacillati</taxon>
        <taxon>Actinomycetota</taxon>
        <taxon>Actinomycetes</taxon>
        <taxon>Mycobacteriales</taxon>
        <taxon>Nocardiaceae</taxon>
        <taxon>Nocardia</taxon>
    </lineage>
</organism>
<dbReference type="InterPro" id="IPR002918">
    <property type="entry name" value="Lipase_EstA/Esterase_EstB"/>
</dbReference>